<dbReference type="InterPro" id="IPR001789">
    <property type="entry name" value="Sig_transdc_resp-reg_receiver"/>
</dbReference>
<dbReference type="InterPro" id="IPR050595">
    <property type="entry name" value="Bact_response_regulator"/>
</dbReference>
<keyword evidence="1 2" id="KW-0597">Phosphoprotein</keyword>
<dbReference type="OrthoDB" id="86314at2157"/>
<feature type="modified residue" description="4-aspartylphosphate" evidence="2">
    <location>
        <position position="57"/>
    </location>
</feature>
<proteinExistence type="predicted"/>
<dbReference type="AlphaFoldDB" id="A0A7D5P007"/>
<accession>A0A7D5P007</accession>
<name>A0A7D5P007_9EURY</name>
<reference evidence="5 6" key="1">
    <citation type="submission" date="2020-07" db="EMBL/GenBank/DDBJ databases">
        <title>Halosimplex pelagicum sp. nov. and Halosimplex rubrum sp. nov., isolated from salted brown alga Laminaria, and emended description of the genus Halosimplex.</title>
        <authorList>
            <person name="Cui H."/>
        </authorList>
    </citation>
    <scope>NUCLEOTIDE SEQUENCE [LARGE SCALE GENOMIC DNA]</scope>
    <source>
        <strain evidence="5 6">R27</strain>
    </source>
</reference>
<evidence type="ECO:0000313" key="5">
    <source>
        <dbReference type="EMBL" id="QLH77506.1"/>
    </source>
</evidence>
<dbReference type="Pfam" id="PF00072">
    <property type="entry name" value="Response_reg"/>
    <property type="match status" value="1"/>
</dbReference>
<evidence type="ECO:0000256" key="1">
    <source>
        <dbReference type="ARBA" id="ARBA00022553"/>
    </source>
</evidence>
<feature type="region of interest" description="Disordered" evidence="3">
    <location>
        <begin position="150"/>
        <end position="173"/>
    </location>
</feature>
<dbReference type="SUPFAM" id="SSF52172">
    <property type="entry name" value="CheY-like"/>
    <property type="match status" value="1"/>
</dbReference>
<dbReference type="Pfam" id="PF08663">
    <property type="entry name" value="HalX"/>
    <property type="match status" value="1"/>
</dbReference>
<dbReference type="Gene3D" id="3.40.50.2300">
    <property type="match status" value="1"/>
</dbReference>
<evidence type="ECO:0000256" key="3">
    <source>
        <dbReference type="SAM" id="MobiDB-lite"/>
    </source>
</evidence>
<dbReference type="Proteomes" id="UP000509667">
    <property type="component" value="Chromosome"/>
</dbReference>
<evidence type="ECO:0000256" key="2">
    <source>
        <dbReference type="PROSITE-ProRule" id="PRU00169"/>
    </source>
</evidence>
<dbReference type="InterPro" id="IPR011006">
    <property type="entry name" value="CheY-like_superfamily"/>
</dbReference>
<dbReference type="EMBL" id="CP058910">
    <property type="protein sequence ID" value="QLH77506.1"/>
    <property type="molecule type" value="Genomic_DNA"/>
</dbReference>
<dbReference type="KEGG" id="hrr:HZS55_09450"/>
<dbReference type="PANTHER" id="PTHR44591">
    <property type="entry name" value="STRESS RESPONSE REGULATOR PROTEIN 1"/>
    <property type="match status" value="1"/>
</dbReference>
<dbReference type="PANTHER" id="PTHR44591:SF3">
    <property type="entry name" value="RESPONSE REGULATORY DOMAIN-CONTAINING PROTEIN"/>
    <property type="match status" value="1"/>
</dbReference>
<organism evidence="5 6">
    <name type="scientific">Halosimplex rubrum</name>
    <dbReference type="NCBI Taxonomy" id="869889"/>
    <lineage>
        <taxon>Archaea</taxon>
        <taxon>Methanobacteriati</taxon>
        <taxon>Methanobacteriota</taxon>
        <taxon>Stenosarchaea group</taxon>
        <taxon>Halobacteria</taxon>
        <taxon>Halobacteriales</taxon>
        <taxon>Haloarculaceae</taxon>
        <taxon>Halosimplex</taxon>
    </lineage>
</organism>
<feature type="compositionally biased region" description="Basic and acidic residues" evidence="3">
    <location>
        <begin position="157"/>
        <end position="173"/>
    </location>
</feature>
<feature type="domain" description="Response regulatory" evidence="4">
    <location>
        <begin position="10"/>
        <end position="119"/>
    </location>
</feature>
<protein>
    <submittedName>
        <fullName evidence="5">Response regulator</fullName>
    </submittedName>
</protein>
<dbReference type="InterPro" id="IPR013971">
    <property type="entry name" value="HalX_domain"/>
</dbReference>
<sequence>MSSNAHGRPTVLVVDDETEVADVLALKIRERYETRVAYGGREALESIDGSVDAVLLDRRMPDVHGDEVLAEIRERGYDCVVVMTTAVDPDLNILEMDFDDYLSKPIETETLLTTLDQQLDSRQSGDPKLEEFFSVVSKLEVLESELTPAELAENDEYERRKREAEELGRELQESHRDFEEIVDTFRDISRNA</sequence>
<dbReference type="RefSeq" id="WP_179911432.1">
    <property type="nucleotide sequence ID" value="NZ_CP058910.1"/>
</dbReference>
<evidence type="ECO:0000259" key="4">
    <source>
        <dbReference type="PROSITE" id="PS50110"/>
    </source>
</evidence>
<dbReference type="PROSITE" id="PS50110">
    <property type="entry name" value="RESPONSE_REGULATORY"/>
    <property type="match status" value="1"/>
</dbReference>
<dbReference type="SMART" id="SM00448">
    <property type="entry name" value="REC"/>
    <property type="match status" value="1"/>
</dbReference>
<evidence type="ECO:0000313" key="6">
    <source>
        <dbReference type="Proteomes" id="UP000509667"/>
    </source>
</evidence>
<keyword evidence="6" id="KW-1185">Reference proteome</keyword>
<gene>
    <name evidence="5" type="ORF">HZS55_09450</name>
</gene>
<dbReference type="GO" id="GO:0000160">
    <property type="term" value="P:phosphorelay signal transduction system"/>
    <property type="evidence" value="ECO:0007669"/>
    <property type="project" value="InterPro"/>
</dbReference>
<dbReference type="GeneID" id="56078087"/>